<dbReference type="Gene3D" id="3.40.50.300">
    <property type="entry name" value="P-loop containing nucleotide triphosphate hydrolases"/>
    <property type="match status" value="1"/>
</dbReference>
<organism evidence="4 5">
    <name type="scientific">Mucilaginibacter paludis DSM 18603</name>
    <dbReference type="NCBI Taxonomy" id="714943"/>
    <lineage>
        <taxon>Bacteria</taxon>
        <taxon>Pseudomonadati</taxon>
        <taxon>Bacteroidota</taxon>
        <taxon>Sphingobacteriia</taxon>
        <taxon>Sphingobacteriales</taxon>
        <taxon>Sphingobacteriaceae</taxon>
        <taxon>Mucilaginibacter</taxon>
    </lineage>
</organism>
<dbReference type="OrthoDB" id="9785229at2"/>
<dbReference type="RefSeq" id="WP_008505489.1">
    <property type="nucleotide sequence ID" value="NZ_CM001403.1"/>
</dbReference>
<dbReference type="GO" id="GO:0005524">
    <property type="term" value="F:ATP binding"/>
    <property type="evidence" value="ECO:0007669"/>
    <property type="project" value="UniProtKB-KW"/>
</dbReference>
<dbReference type="PROSITE" id="PS50893">
    <property type="entry name" value="ABC_TRANSPORTER_2"/>
    <property type="match status" value="1"/>
</dbReference>
<dbReference type="PANTHER" id="PTHR43158">
    <property type="entry name" value="SKFA PEPTIDE EXPORT ATP-BINDING PROTEIN SKFE"/>
    <property type="match status" value="1"/>
</dbReference>
<sequence length="219" mass="25202">MNNSILKSDSIEVEFNGRKILQGVYLECRQGEILGLLGRNGCGKSTLLKVIYGTVNGTHKYVSIDDQFVHKGYLNNQIAYLPQHHFLPNGIKMRTLAKQMVDPEHWDEFSAYPVYRDHQHKTTTGLSGGEWRQLEMLMTLYSKARFILLDEPFTHVSPIQVEEIKTLILARAKTRGIIITDHYYKHVLEVSNRLLLLNNGYTKMIANRDDLVTYGYISE</sequence>
<name>H1Y1U9_9SPHI</name>
<dbReference type="AlphaFoldDB" id="H1Y1U9"/>
<feature type="domain" description="ABC transporter" evidence="3">
    <location>
        <begin position="6"/>
        <end position="217"/>
    </location>
</feature>
<reference evidence="4" key="1">
    <citation type="submission" date="2011-09" db="EMBL/GenBank/DDBJ databases">
        <title>The permanent draft genome of Mucilaginibacter paludis DSM 18603.</title>
        <authorList>
            <consortium name="US DOE Joint Genome Institute (JGI-PGF)"/>
            <person name="Lucas S."/>
            <person name="Han J."/>
            <person name="Lapidus A."/>
            <person name="Bruce D."/>
            <person name="Goodwin L."/>
            <person name="Pitluck S."/>
            <person name="Peters L."/>
            <person name="Kyrpides N."/>
            <person name="Mavromatis K."/>
            <person name="Ivanova N."/>
            <person name="Mikhailova N."/>
            <person name="Held B."/>
            <person name="Detter J.C."/>
            <person name="Tapia R."/>
            <person name="Han C."/>
            <person name="Land M."/>
            <person name="Hauser L."/>
            <person name="Markowitz V."/>
            <person name="Cheng J.-F."/>
            <person name="Hugenholtz P."/>
            <person name="Woyke T."/>
            <person name="Wu D."/>
            <person name="Tindall B."/>
            <person name="Brambilla E."/>
            <person name="Klenk H.-P."/>
            <person name="Eisen J.A."/>
        </authorList>
    </citation>
    <scope>NUCLEOTIDE SEQUENCE [LARGE SCALE GENOMIC DNA]</scope>
    <source>
        <strain evidence="4">DSM 18603</strain>
    </source>
</reference>
<dbReference type="InterPro" id="IPR027417">
    <property type="entry name" value="P-loop_NTPase"/>
</dbReference>
<dbReference type="PANTHER" id="PTHR43158:SF2">
    <property type="entry name" value="SKFA PEPTIDE EXPORT ATP-BINDING PROTEIN SKFE"/>
    <property type="match status" value="1"/>
</dbReference>
<evidence type="ECO:0000256" key="2">
    <source>
        <dbReference type="ARBA" id="ARBA00022840"/>
    </source>
</evidence>
<dbReference type="STRING" id="714943.Mucpa_1494"/>
<evidence type="ECO:0000313" key="5">
    <source>
        <dbReference type="Proteomes" id="UP000002774"/>
    </source>
</evidence>
<dbReference type="SMART" id="SM00382">
    <property type="entry name" value="AAA"/>
    <property type="match status" value="1"/>
</dbReference>
<keyword evidence="2" id="KW-0067">ATP-binding</keyword>
<dbReference type="InterPro" id="IPR003593">
    <property type="entry name" value="AAA+_ATPase"/>
</dbReference>
<dbReference type="EMBL" id="CM001403">
    <property type="protein sequence ID" value="EHQ25652.1"/>
    <property type="molecule type" value="Genomic_DNA"/>
</dbReference>
<evidence type="ECO:0000256" key="1">
    <source>
        <dbReference type="ARBA" id="ARBA00022741"/>
    </source>
</evidence>
<dbReference type="HOGENOM" id="CLU_000604_1_2_10"/>
<dbReference type="Pfam" id="PF00005">
    <property type="entry name" value="ABC_tran"/>
    <property type="match status" value="1"/>
</dbReference>
<protein>
    <submittedName>
        <fullName evidence="4">ABC transporter related protein</fullName>
    </submittedName>
</protein>
<dbReference type="SUPFAM" id="SSF52540">
    <property type="entry name" value="P-loop containing nucleoside triphosphate hydrolases"/>
    <property type="match status" value="1"/>
</dbReference>
<gene>
    <name evidence="4" type="ORF">Mucpa_1494</name>
</gene>
<keyword evidence="1" id="KW-0547">Nucleotide-binding</keyword>
<evidence type="ECO:0000259" key="3">
    <source>
        <dbReference type="PROSITE" id="PS50893"/>
    </source>
</evidence>
<dbReference type="GO" id="GO:0016887">
    <property type="term" value="F:ATP hydrolysis activity"/>
    <property type="evidence" value="ECO:0007669"/>
    <property type="project" value="InterPro"/>
</dbReference>
<accession>H1Y1U9</accession>
<dbReference type="eggNOG" id="COG1137">
    <property type="taxonomic scope" value="Bacteria"/>
</dbReference>
<proteinExistence type="predicted"/>
<evidence type="ECO:0000313" key="4">
    <source>
        <dbReference type="EMBL" id="EHQ25652.1"/>
    </source>
</evidence>
<dbReference type="InterPro" id="IPR003439">
    <property type="entry name" value="ABC_transporter-like_ATP-bd"/>
</dbReference>
<dbReference type="Proteomes" id="UP000002774">
    <property type="component" value="Chromosome"/>
</dbReference>
<keyword evidence="5" id="KW-1185">Reference proteome</keyword>